<organism evidence="1 2">
    <name type="scientific">Rhizobium rhizogenes NBRC 13257</name>
    <dbReference type="NCBI Taxonomy" id="1220581"/>
    <lineage>
        <taxon>Bacteria</taxon>
        <taxon>Pseudomonadati</taxon>
        <taxon>Pseudomonadota</taxon>
        <taxon>Alphaproteobacteria</taxon>
        <taxon>Hyphomicrobiales</taxon>
        <taxon>Rhizobiaceae</taxon>
        <taxon>Rhizobium/Agrobacterium group</taxon>
        <taxon>Rhizobium</taxon>
    </lineage>
</organism>
<gene>
    <name evidence="1" type="ORF">RRH01S_26_00430</name>
</gene>
<dbReference type="EMBL" id="BAYX01000026">
    <property type="protein sequence ID" value="GAJ96847.1"/>
    <property type="molecule type" value="Genomic_DNA"/>
</dbReference>
<name>A0AA87QGL4_RHIRH</name>
<sequence>MRGWAIIAIIVLTAPFALFSWKVTAASIAKLRDLGSHIGVFDGTMNGVRFNFRAEGALSITLAEPDQTVSIGTSSDQKSKALEKYFSRYEQVASLPLEYVSFDIPIDCNAIARGKPWCQFVGVGDGKSLHIYNVRLSIPGKLNKKLSNFSQDNNDQAWLNPIDGGAITRRGNKIQELRQAEFLKCLPEGRVCSYNFLIDNAFLASIDLYRRNENPKDLEDFKSFSADIIEFYLN</sequence>
<protein>
    <submittedName>
        <fullName evidence="1">Uncharacterized protein</fullName>
    </submittedName>
</protein>
<dbReference type="GeneID" id="86851770"/>
<proteinExistence type="predicted"/>
<reference evidence="1 2" key="1">
    <citation type="submission" date="2014-05" db="EMBL/GenBank/DDBJ databases">
        <title>Whole genome shotgun sequence of Rhizobium rhizogenes NBRC 13257.</title>
        <authorList>
            <person name="Katano-Makiyama Y."/>
            <person name="Hosoyama A."/>
            <person name="Hashimoto M."/>
            <person name="Hosoyama Y."/>
            <person name="Noguchi M."/>
            <person name="Tsuchikane K."/>
            <person name="Kimura A."/>
            <person name="Ohji S."/>
            <person name="Ichikawa N."/>
            <person name="Yamazoe A."/>
            <person name="Fujita N."/>
        </authorList>
    </citation>
    <scope>NUCLEOTIDE SEQUENCE [LARGE SCALE GENOMIC DNA]</scope>
    <source>
        <strain evidence="1 2">NBRC 13257</strain>
    </source>
</reference>
<comment type="caution">
    <text evidence="1">The sequence shown here is derived from an EMBL/GenBank/DDBJ whole genome shotgun (WGS) entry which is preliminary data.</text>
</comment>
<dbReference type="AlphaFoldDB" id="A0AA87QGL4"/>
<dbReference type="RefSeq" id="WP_042477287.1">
    <property type="nucleotide sequence ID" value="NZ_BAYX01000026.1"/>
</dbReference>
<evidence type="ECO:0000313" key="2">
    <source>
        <dbReference type="Proteomes" id="UP000026941"/>
    </source>
</evidence>
<dbReference type="Proteomes" id="UP000026941">
    <property type="component" value="Unassembled WGS sequence"/>
</dbReference>
<accession>A0AA87QGL4</accession>
<evidence type="ECO:0000313" key="1">
    <source>
        <dbReference type="EMBL" id="GAJ96847.1"/>
    </source>
</evidence>